<proteinExistence type="predicted"/>
<keyword evidence="1" id="KW-0863">Zinc-finger</keyword>
<dbReference type="GO" id="GO:0008270">
    <property type="term" value="F:zinc ion binding"/>
    <property type="evidence" value="ECO:0007669"/>
    <property type="project" value="UniProtKB-KW"/>
</dbReference>
<gene>
    <name evidence="4" type="ORF">EPUL_001896</name>
</gene>
<keyword evidence="1" id="KW-0862">Zinc</keyword>
<organism evidence="4 5">
    <name type="scientific">Erysiphe pulchra</name>
    <dbReference type="NCBI Taxonomy" id="225359"/>
    <lineage>
        <taxon>Eukaryota</taxon>
        <taxon>Fungi</taxon>
        <taxon>Dikarya</taxon>
        <taxon>Ascomycota</taxon>
        <taxon>Pezizomycotina</taxon>
        <taxon>Leotiomycetes</taxon>
        <taxon>Erysiphales</taxon>
        <taxon>Erysiphaceae</taxon>
        <taxon>Erysiphe</taxon>
    </lineage>
</organism>
<feature type="region of interest" description="Disordered" evidence="2">
    <location>
        <begin position="299"/>
        <end position="327"/>
    </location>
</feature>
<feature type="compositionally biased region" description="Basic and acidic residues" evidence="2">
    <location>
        <begin position="315"/>
        <end position="327"/>
    </location>
</feature>
<evidence type="ECO:0000259" key="3">
    <source>
        <dbReference type="PROSITE" id="PS50103"/>
    </source>
</evidence>
<dbReference type="PROSITE" id="PS50103">
    <property type="entry name" value="ZF_C3H1"/>
    <property type="match status" value="1"/>
</dbReference>
<evidence type="ECO:0000256" key="1">
    <source>
        <dbReference type="PROSITE-ProRule" id="PRU00723"/>
    </source>
</evidence>
<accession>A0A2S4PUR3</accession>
<dbReference type="AlphaFoldDB" id="A0A2S4PUR3"/>
<keyword evidence="5" id="KW-1185">Reference proteome</keyword>
<protein>
    <recommendedName>
        <fullName evidence="3">C3H1-type domain-containing protein</fullName>
    </recommendedName>
</protein>
<evidence type="ECO:0000313" key="5">
    <source>
        <dbReference type="Proteomes" id="UP000237438"/>
    </source>
</evidence>
<keyword evidence="1" id="KW-0479">Metal-binding</keyword>
<sequence>MSHSEDTNSQIHYRDTQQHSFKHEHNIHDPQIVPYIDQRNNNSLILPNQLRITKVSAECRNYSKDPSYTCRKPRARNERSFPRSIPLSSVRPGDNDGSVTRLVRADHINTPFMNPRLPRWQAEEGLIILPQPRQPSPDSRGGIDPSIPQQKIRELNQSTIPNMLKTSARDLNQIQHQIDTIISARTKENENTPQRRKKVYCDKWVHEGVCAFTQIGCKFKHEMPTDRETQIAVGLNHGFPNWYRRACGQKMNLYSEPILNHNQSRTADDTWRHQPNTISHHFPLTPGKSTSRTAFGPIRPPLTHLPFRGKVNSTTKKDDTKSDLYAV</sequence>
<dbReference type="EMBL" id="PEDP01000501">
    <property type="protein sequence ID" value="POS85781.1"/>
    <property type="molecule type" value="Genomic_DNA"/>
</dbReference>
<feature type="zinc finger region" description="C3H1-type" evidence="1">
    <location>
        <begin position="195"/>
        <end position="224"/>
    </location>
</feature>
<feature type="region of interest" description="Disordered" evidence="2">
    <location>
        <begin position="69"/>
        <end position="98"/>
    </location>
</feature>
<dbReference type="STRING" id="225359.A0A2S4PUR3"/>
<evidence type="ECO:0000313" key="4">
    <source>
        <dbReference type="EMBL" id="POS85781.1"/>
    </source>
</evidence>
<evidence type="ECO:0000256" key="2">
    <source>
        <dbReference type="SAM" id="MobiDB-lite"/>
    </source>
</evidence>
<dbReference type="OrthoDB" id="5355510at2759"/>
<reference evidence="4 5" key="1">
    <citation type="submission" date="2017-10" db="EMBL/GenBank/DDBJ databases">
        <title>Development of genomic resources for the powdery mildew, Erysiphe pulchra.</title>
        <authorList>
            <person name="Wadl P.A."/>
            <person name="Mack B.M."/>
            <person name="Moore G."/>
            <person name="Beltz S.B."/>
        </authorList>
    </citation>
    <scope>NUCLEOTIDE SEQUENCE [LARGE SCALE GENOMIC DNA]</scope>
    <source>
        <strain evidence="4">Cflorida</strain>
    </source>
</reference>
<dbReference type="Proteomes" id="UP000237438">
    <property type="component" value="Unassembled WGS sequence"/>
</dbReference>
<comment type="caution">
    <text evidence="4">The sequence shown here is derived from an EMBL/GenBank/DDBJ whole genome shotgun (WGS) entry which is preliminary data.</text>
</comment>
<dbReference type="InterPro" id="IPR000571">
    <property type="entry name" value="Znf_CCCH"/>
</dbReference>
<feature type="domain" description="C3H1-type" evidence="3">
    <location>
        <begin position="195"/>
        <end position="224"/>
    </location>
</feature>
<name>A0A2S4PUR3_9PEZI</name>